<reference evidence="2 3" key="2">
    <citation type="submission" date="2013-11" db="EMBL/GenBank/DDBJ databases">
        <title>Whole genome shotgun sequence of Vibrio halioticoli NBRC 102217.</title>
        <authorList>
            <person name="Isaki S."/>
            <person name="Kimura A."/>
            <person name="Ohji S."/>
            <person name="Hosoyama A."/>
            <person name="Fujita N."/>
            <person name="Hashimoto M."/>
            <person name="Hosoyama Y."/>
            <person name="Yamazoe A."/>
        </authorList>
    </citation>
    <scope>NUCLEOTIDE SEQUENCE [LARGE SCALE GENOMIC DNA]</scope>
    <source>
        <strain evidence="2 3">NBRC 102217</strain>
    </source>
</reference>
<evidence type="ECO:0008006" key="4">
    <source>
        <dbReference type="Google" id="ProtNLM"/>
    </source>
</evidence>
<feature type="chain" id="PRO_5005714025" description="DUF3887 domain-containing protein" evidence="1">
    <location>
        <begin position="22"/>
        <end position="137"/>
    </location>
</feature>
<dbReference type="Proteomes" id="UP000017800">
    <property type="component" value="Unassembled WGS sequence"/>
</dbReference>
<protein>
    <recommendedName>
        <fullName evidence="4">DUF3887 domain-containing protein</fullName>
    </recommendedName>
</protein>
<dbReference type="EMBL" id="BAUJ01000038">
    <property type="protein sequence ID" value="GAD90269.1"/>
    <property type="molecule type" value="Genomic_DNA"/>
</dbReference>
<name>V5F4L7_9VIBR</name>
<accession>V5F4L7</accession>
<evidence type="ECO:0000313" key="2">
    <source>
        <dbReference type="EMBL" id="GAD90269.1"/>
    </source>
</evidence>
<proteinExistence type="predicted"/>
<feature type="signal peptide" evidence="1">
    <location>
        <begin position="1"/>
        <end position="21"/>
    </location>
</feature>
<dbReference type="AlphaFoldDB" id="V5F4L7"/>
<keyword evidence="1" id="KW-0732">Signal</keyword>
<comment type="caution">
    <text evidence="2">The sequence shown here is derived from an EMBL/GenBank/DDBJ whole genome shotgun (WGS) entry which is preliminary data.</text>
</comment>
<reference evidence="2 3" key="1">
    <citation type="submission" date="2013-10" db="EMBL/GenBank/DDBJ databases">
        <authorList>
            <person name="Ichikawa N."/>
            <person name="Kimura A."/>
            <person name="Ohji S."/>
            <person name="Hosoyama A."/>
            <person name="Fujita N."/>
        </authorList>
    </citation>
    <scope>NUCLEOTIDE SEQUENCE [LARGE SCALE GENOMIC DNA]</scope>
    <source>
        <strain evidence="2 3">NBRC 102217</strain>
    </source>
</reference>
<evidence type="ECO:0000256" key="1">
    <source>
        <dbReference type="SAM" id="SignalP"/>
    </source>
</evidence>
<evidence type="ECO:0000313" key="3">
    <source>
        <dbReference type="Proteomes" id="UP000017800"/>
    </source>
</evidence>
<gene>
    <name evidence="2" type="ORF">VHA01S_038_00360</name>
</gene>
<dbReference type="eggNOG" id="ENOG5031P75">
    <property type="taxonomic scope" value="Bacteria"/>
</dbReference>
<sequence>MLLNRFLFILLLFGFSGNGQTDDSIDKYINGQMNNFVGVPLLQASEKVFGSAPPEFNQYIKGLEDTFGRYEEHSILLVKKISNRSNYIYIEMNLEKGAAYLKLLLYKDKNAQWRINLATVDKIPENVIYDLDLLNCE</sequence>
<dbReference type="RefSeq" id="WP_023404615.1">
    <property type="nucleotide sequence ID" value="NZ_BAUJ01000038.1"/>
</dbReference>
<dbReference type="OrthoDB" id="5903830at2"/>
<keyword evidence="3" id="KW-1185">Reference proteome</keyword>
<organism evidence="2 3">
    <name type="scientific">Vibrio halioticoli NBRC 102217</name>
    <dbReference type="NCBI Taxonomy" id="1219072"/>
    <lineage>
        <taxon>Bacteria</taxon>
        <taxon>Pseudomonadati</taxon>
        <taxon>Pseudomonadota</taxon>
        <taxon>Gammaproteobacteria</taxon>
        <taxon>Vibrionales</taxon>
        <taxon>Vibrionaceae</taxon>
        <taxon>Vibrio</taxon>
    </lineage>
</organism>